<protein>
    <submittedName>
        <fullName evidence="1">Uncharacterized protein</fullName>
    </submittedName>
</protein>
<reference evidence="1 2" key="1">
    <citation type="submission" date="2016-10" db="EMBL/GenBank/DDBJ databases">
        <title>Draft genome sequences of four alkaliphilic bacteria belonging to the Anaerobacillus genus.</title>
        <authorList>
            <person name="Bassil N.M."/>
            <person name="Lloyd J.R."/>
        </authorList>
    </citation>
    <scope>NUCLEOTIDE SEQUENCE [LARGE SCALE GENOMIC DNA]</scope>
    <source>
        <strain evidence="1 2">DSM 22531</strain>
    </source>
</reference>
<gene>
    <name evidence="1" type="ORF">BKP45_21260</name>
</gene>
<dbReference type="RefSeq" id="WP_071391154.1">
    <property type="nucleotide sequence ID" value="NZ_MLQS01000035.1"/>
</dbReference>
<evidence type="ECO:0000313" key="2">
    <source>
        <dbReference type="Proteomes" id="UP000180057"/>
    </source>
</evidence>
<proteinExistence type="predicted"/>
<dbReference type="AlphaFoldDB" id="A0A1S2LW40"/>
<sequence length="65" mass="7937">MKVSKNQLFEMAQMFLNEGELEEFVVLYSKRNSRRPSIRLEAELKLYRYLEKIQKEMEDKMKTFA</sequence>
<dbReference type="STRING" id="472963.BKP45_21260"/>
<accession>A0A1S2LW40</accession>
<dbReference type="Proteomes" id="UP000180057">
    <property type="component" value="Unassembled WGS sequence"/>
</dbReference>
<name>A0A1S2LW40_9BACI</name>
<dbReference type="EMBL" id="MLQS01000035">
    <property type="protein sequence ID" value="OIJ16534.1"/>
    <property type="molecule type" value="Genomic_DNA"/>
</dbReference>
<evidence type="ECO:0000313" key="1">
    <source>
        <dbReference type="EMBL" id="OIJ16534.1"/>
    </source>
</evidence>
<organism evidence="1 2">
    <name type="scientific">Anaerobacillus alkalidiazotrophicus</name>
    <dbReference type="NCBI Taxonomy" id="472963"/>
    <lineage>
        <taxon>Bacteria</taxon>
        <taxon>Bacillati</taxon>
        <taxon>Bacillota</taxon>
        <taxon>Bacilli</taxon>
        <taxon>Bacillales</taxon>
        <taxon>Bacillaceae</taxon>
        <taxon>Anaerobacillus</taxon>
    </lineage>
</organism>
<keyword evidence="2" id="KW-1185">Reference proteome</keyword>
<comment type="caution">
    <text evidence="1">The sequence shown here is derived from an EMBL/GenBank/DDBJ whole genome shotgun (WGS) entry which is preliminary data.</text>
</comment>